<dbReference type="OrthoDB" id="174578at2"/>
<evidence type="ECO:0000256" key="2">
    <source>
        <dbReference type="ARBA" id="ARBA00010742"/>
    </source>
</evidence>
<evidence type="ECO:0000256" key="1">
    <source>
        <dbReference type="ARBA" id="ARBA00004418"/>
    </source>
</evidence>
<feature type="chain" id="PRO_5038619297" evidence="4">
    <location>
        <begin position="21"/>
        <end position="341"/>
    </location>
</feature>
<comment type="similarity">
    <text evidence="2">Belongs to the bacterial solute-binding protein SsuA/TauA family.</text>
</comment>
<dbReference type="Gene3D" id="3.40.190.10">
    <property type="entry name" value="Periplasmic binding protein-like II"/>
    <property type="match status" value="2"/>
</dbReference>
<dbReference type="PANTHER" id="PTHR30024:SF47">
    <property type="entry name" value="TAURINE-BINDING PERIPLASMIC PROTEIN"/>
    <property type="match status" value="1"/>
</dbReference>
<comment type="subcellular location">
    <subcellularLocation>
        <location evidence="1">Periplasm</location>
    </subcellularLocation>
</comment>
<gene>
    <name evidence="5" type="ORF">SAMN04490220_0583</name>
</gene>
<dbReference type="SUPFAM" id="SSF53850">
    <property type="entry name" value="Periplasmic binding protein-like II"/>
    <property type="match status" value="1"/>
</dbReference>
<dbReference type="AlphaFoldDB" id="A0A1H4IW60"/>
<dbReference type="EMBL" id="FNTL01000002">
    <property type="protein sequence ID" value="SEB38243.1"/>
    <property type="molecule type" value="Genomic_DNA"/>
</dbReference>
<dbReference type="GO" id="GO:0042597">
    <property type="term" value="C:periplasmic space"/>
    <property type="evidence" value="ECO:0007669"/>
    <property type="project" value="UniProtKB-SubCell"/>
</dbReference>
<evidence type="ECO:0000256" key="4">
    <source>
        <dbReference type="SAM" id="SignalP"/>
    </source>
</evidence>
<protein>
    <submittedName>
        <fullName evidence="5">NitT/TauT family transport system substrate-binding protein</fullName>
    </submittedName>
</protein>
<name>A0A1H4IW60_RHOJO</name>
<dbReference type="GO" id="GO:0042918">
    <property type="term" value="P:alkanesulfonate transmembrane transport"/>
    <property type="evidence" value="ECO:0007669"/>
    <property type="project" value="TreeGrafter"/>
</dbReference>
<keyword evidence="3 4" id="KW-0732">Signal</keyword>
<evidence type="ECO:0000256" key="3">
    <source>
        <dbReference type="ARBA" id="ARBA00022729"/>
    </source>
</evidence>
<dbReference type="PROSITE" id="PS51257">
    <property type="entry name" value="PROKAR_LIPOPROTEIN"/>
    <property type="match status" value="1"/>
</dbReference>
<sequence>MRTRVLPVLIALSTLLFVSACGGATSRNADGNAIKIAGVNLMCFSPAFVAEKLGYFDDEGLDVTIVPTDSGDASVTALLGRSVVAVTTGFDTPIELTGKGQSIQSLAGLEMATIYAFVGGNTFPQIPPNNPQAFVDAMKGKRFGVAASGSTGDSIARGIFAEYGLNPDTDVTIIAVGTGAEASAALRTGSVDALITYEPDLTQITTSGTGRIVFDLRTTTTESTYSKLPTSTLQATTEWINDNPETARALVRAVTRANNTLRDDPATALPVLEELYPDLAPDLVANIYNASRDHFTSEISPQTYDAAMKIYQNTGLITDDVPYEEVVATQFSDIWNLKTSE</sequence>
<dbReference type="RefSeq" id="WP_083400305.1">
    <property type="nucleotide sequence ID" value="NZ_FNTL01000002.1"/>
</dbReference>
<evidence type="ECO:0000313" key="5">
    <source>
        <dbReference type="EMBL" id="SEB38243.1"/>
    </source>
</evidence>
<dbReference type="Proteomes" id="UP000183407">
    <property type="component" value="Unassembled WGS sequence"/>
</dbReference>
<dbReference type="PANTHER" id="PTHR30024">
    <property type="entry name" value="ALIPHATIC SULFONATES-BINDING PROTEIN-RELATED"/>
    <property type="match status" value="1"/>
</dbReference>
<feature type="signal peptide" evidence="4">
    <location>
        <begin position="1"/>
        <end position="20"/>
    </location>
</feature>
<dbReference type="Pfam" id="PF13379">
    <property type="entry name" value="NMT1_2"/>
    <property type="match status" value="1"/>
</dbReference>
<organism evidence="5 6">
    <name type="scientific">Rhodococcus jostii</name>
    <dbReference type="NCBI Taxonomy" id="132919"/>
    <lineage>
        <taxon>Bacteria</taxon>
        <taxon>Bacillati</taxon>
        <taxon>Actinomycetota</taxon>
        <taxon>Actinomycetes</taxon>
        <taxon>Mycobacteriales</taxon>
        <taxon>Nocardiaceae</taxon>
        <taxon>Rhodococcus</taxon>
    </lineage>
</organism>
<evidence type="ECO:0000313" key="6">
    <source>
        <dbReference type="Proteomes" id="UP000183407"/>
    </source>
</evidence>
<accession>A0A1H4IW60</accession>
<proteinExistence type="inferred from homology"/>
<reference evidence="6" key="1">
    <citation type="submission" date="2016-10" db="EMBL/GenBank/DDBJ databases">
        <authorList>
            <person name="Varghese N."/>
        </authorList>
    </citation>
    <scope>NUCLEOTIDE SEQUENCE [LARGE SCALE GENOMIC DNA]</scope>
    <source>
        <strain evidence="6">DSM 44719</strain>
    </source>
</reference>